<dbReference type="Gene3D" id="1.25.40.10">
    <property type="entry name" value="Tetratricopeptide repeat domain"/>
    <property type="match status" value="1"/>
</dbReference>
<evidence type="ECO:0000313" key="1">
    <source>
        <dbReference type="EMBL" id="CAF4168977.1"/>
    </source>
</evidence>
<name>A0A8S2RL18_9BILA</name>
<accession>A0A8S2RL18</accession>
<dbReference type="NCBIfam" id="TIGR00756">
    <property type="entry name" value="PPR"/>
    <property type="match status" value="1"/>
</dbReference>
<dbReference type="InterPro" id="IPR002885">
    <property type="entry name" value="PPR_rpt"/>
</dbReference>
<evidence type="ECO:0000313" key="2">
    <source>
        <dbReference type="Proteomes" id="UP000681720"/>
    </source>
</evidence>
<dbReference type="AlphaFoldDB" id="A0A8S2RL18"/>
<sequence length="89" mass="10297">MKNDVGMYAVMMNGYNKENNPLKTLNLFYQMKDKNHLIIYLHVIKALSRIGDYKLSQSIIEQIPNDLLHNNQIQTALIDMWGKSGSIDK</sequence>
<proteinExistence type="predicted"/>
<reference evidence="1" key="1">
    <citation type="submission" date="2021-02" db="EMBL/GenBank/DDBJ databases">
        <authorList>
            <person name="Nowell W R."/>
        </authorList>
    </citation>
    <scope>NUCLEOTIDE SEQUENCE</scope>
</reference>
<dbReference type="InterPro" id="IPR011990">
    <property type="entry name" value="TPR-like_helical_dom_sf"/>
</dbReference>
<dbReference type="Pfam" id="PF01535">
    <property type="entry name" value="PPR"/>
    <property type="match status" value="1"/>
</dbReference>
<dbReference type="EMBL" id="CAJOBJ010013119">
    <property type="protein sequence ID" value="CAF4168977.1"/>
    <property type="molecule type" value="Genomic_DNA"/>
</dbReference>
<organism evidence="1 2">
    <name type="scientific">Rotaria magnacalcarata</name>
    <dbReference type="NCBI Taxonomy" id="392030"/>
    <lineage>
        <taxon>Eukaryota</taxon>
        <taxon>Metazoa</taxon>
        <taxon>Spiralia</taxon>
        <taxon>Gnathifera</taxon>
        <taxon>Rotifera</taxon>
        <taxon>Eurotatoria</taxon>
        <taxon>Bdelloidea</taxon>
        <taxon>Philodinida</taxon>
        <taxon>Philodinidae</taxon>
        <taxon>Rotaria</taxon>
    </lineage>
</organism>
<dbReference type="Proteomes" id="UP000681720">
    <property type="component" value="Unassembled WGS sequence"/>
</dbReference>
<evidence type="ECO:0008006" key="3">
    <source>
        <dbReference type="Google" id="ProtNLM"/>
    </source>
</evidence>
<feature type="non-terminal residue" evidence="1">
    <location>
        <position position="1"/>
    </location>
</feature>
<comment type="caution">
    <text evidence="1">The sequence shown here is derived from an EMBL/GenBank/DDBJ whole genome shotgun (WGS) entry which is preliminary data.</text>
</comment>
<gene>
    <name evidence="1" type="ORF">GIL414_LOCUS20277</name>
</gene>
<protein>
    <recommendedName>
        <fullName evidence="3">Pentatricopeptide repeat-containing protein</fullName>
    </recommendedName>
</protein>